<gene>
    <name evidence="1" type="ORF">LEP48_00630</name>
</gene>
<evidence type="ECO:0000313" key="1">
    <source>
        <dbReference type="EMBL" id="MCA5891855.1"/>
    </source>
</evidence>
<reference evidence="1 2" key="1">
    <citation type="submission" date="2021-09" db="EMBL/GenBank/DDBJ databases">
        <title>Isoptericola luteus sp. nov., a novel bacterium isolated from Harbin, the capital city of Heilongjiang province.</title>
        <authorList>
            <person name="Li J."/>
        </authorList>
    </citation>
    <scope>NUCLEOTIDE SEQUENCE [LARGE SCALE GENOMIC DNA]</scope>
    <source>
        <strain evidence="1 2">NEAU-Y5</strain>
    </source>
</reference>
<dbReference type="Proteomes" id="UP001319870">
    <property type="component" value="Unassembled WGS sequence"/>
</dbReference>
<organism evidence="1 2">
    <name type="scientific">Isoptericola luteus</name>
    <dbReference type="NCBI Taxonomy" id="2879484"/>
    <lineage>
        <taxon>Bacteria</taxon>
        <taxon>Bacillati</taxon>
        <taxon>Actinomycetota</taxon>
        <taxon>Actinomycetes</taxon>
        <taxon>Micrococcales</taxon>
        <taxon>Promicromonosporaceae</taxon>
        <taxon>Isoptericola</taxon>
    </lineage>
</organism>
<dbReference type="EMBL" id="JAIXCQ010000001">
    <property type="protein sequence ID" value="MCA5891855.1"/>
    <property type="molecule type" value="Genomic_DNA"/>
</dbReference>
<name>A0ABS7ZA01_9MICO</name>
<evidence type="ECO:0000313" key="2">
    <source>
        <dbReference type="Proteomes" id="UP001319870"/>
    </source>
</evidence>
<sequence length="104" mass="10143">MAYLDIDTTTLLTASSRARGAGSALAAADTFGTGGRSVAAAVTGDPTLAAALEDLTSAWAATRTSLASELDALAGGLAHAGELFSGAETLTAARFAELLGDGPS</sequence>
<dbReference type="RefSeq" id="WP_225563580.1">
    <property type="nucleotide sequence ID" value="NZ_JAIXCQ010000001.1"/>
</dbReference>
<protein>
    <recommendedName>
        <fullName evidence="3">Excreted virulence factor EspC (Type VII ESX diderm)</fullName>
    </recommendedName>
</protein>
<accession>A0ABS7ZA01</accession>
<comment type="caution">
    <text evidence="1">The sequence shown here is derived from an EMBL/GenBank/DDBJ whole genome shotgun (WGS) entry which is preliminary data.</text>
</comment>
<proteinExistence type="predicted"/>
<keyword evidence="2" id="KW-1185">Reference proteome</keyword>
<evidence type="ECO:0008006" key="3">
    <source>
        <dbReference type="Google" id="ProtNLM"/>
    </source>
</evidence>